<organism evidence="1 2">
    <name type="scientific">Luedemannella flava</name>
    <dbReference type="NCBI Taxonomy" id="349316"/>
    <lineage>
        <taxon>Bacteria</taxon>
        <taxon>Bacillati</taxon>
        <taxon>Actinomycetota</taxon>
        <taxon>Actinomycetes</taxon>
        <taxon>Micromonosporales</taxon>
        <taxon>Micromonosporaceae</taxon>
        <taxon>Luedemannella</taxon>
    </lineage>
</organism>
<reference evidence="1 2" key="1">
    <citation type="journal article" date="2019" name="Int. J. Syst. Evol. Microbiol.">
        <title>The Global Catalogue of Microorganisms (GCM) 10K type strain sequencing project: providing services to taxonomists for standard genome sequencing and annotation.</title>
        <authorList>
            <consortium name="The Broad Institute Genomics Platform"/>
            <consortium name="The Broad Institute Genome Sequencing Center for Infectious Disease"/>
            <person name="Wu L."/>
            <person name="Ma J."/>
        </authorList>
    </citation>
    <scope>NUCLEOTIDE SEQUENCE [LARGE SCALE GENOMIC DNA]</scope>
    <source>
        <strain evidence="1 2">JCM 13250</strain>
    </source>
</reference>
<evidence type="ECO:0000313" key="1">
    <source>
        <dbReference type="EMBL" id="GAA1817117.1"/>
    </source>
</evidence>
<comment type="caution">
    <text evidence="1">The sequence shown here is derived from an EMBL/GenBank/DDBJ whole genome shotgun (WGS) entry which is preliminary data.</text>
</comment>
<evidence type="ECO:0000313" key="2">
    <source>
        <dbReference type="Proteomes" id="UP001500218"/>
    </source>
</evidence>
<dbReference type="Proteomes" id="UP001500218">
    <property type="component" value="Unassembled WGS sequence"/>
</dbReference>
<keyword evidence="2" id="KW-1185">Reference proteome</keyword>
<dbReference type="RefSeq" id="WP_344135008.1">
    <property type="nucleotide sequence ID" value="NZ_BAAALT010000147.1"/>
</dbReference>
<accession>A0ABN2MA10</accession>
<gene>
    <name evidence="1" type="ORF">GCM10009682_42450</name>
</gene>
<protein>
    <submittedName>
        <fullName evidence="1">Membrane protein</fullName>
    </submittedName>
</protein>
<proteinExistence type="predicted"/>
<sequence>MWWVVAVVTAVVLVATYVTWTAGRVDRLHARAAAAYSALDAQLVRRAATAVELGERAGLADLPPTAKAAITARADERELAENDLTHALREVRPAADAPEEIHESLRAAAAASRRVALARQVHSDLVRDARAIRRRPMVRVLRLCRHHPEPHFFDIDDPTLELSD</sequence>
<name>A0ABN2MA10_9ACTN</name>
<dbReference type="EMBL" id="BAAALT010000147">
    <property type="protein sequence ID" value="GAA1817117.1"/>
    <property type="molecule type" value="Genomic_DNA"/>
</dbReference>